<keyword evidence="3" id="KW-1185">Reference proteome</keyword>
<evidence type="ECO:0000256" key="1">
    <source>
        <dbReference type="SAM" id="MobiDB-lite"/>
    </source>
</evidence>
<feature type="region of interest" description="Disordered" evidence="1">
    <location>
        <begin position="43"/>
        <end position="127"/>
    </location>
</feature>
<accession>A0A2A9MJF6</accession>
<evidence type="ECO:0000313" key="2">
    <source>
        <dbReference type="EMBL" id="PFH35512.1"/>
    </source>
</evidence>
<proteinExistence type="predicted"/>
<feature type="compositionally biased region" description="Polar residues" evidence="1">
    <location>
        <begin position="43"/>
        <end position="54"/>
    </location>
</feature>
<evidence type="ECO:0000313" key="3">
    <source>
        <dbReference type="Proteomes" id="UP000224006"/>
    </source>
</evidence>
<dbReference type="GeneID" id="40310092"/>
<dbReference type="KEGG" id="bbes:BESB_051630"/>
<reference evidence="2 3" key="1">
    <citation type="submission" date="2017-09" db="EMBL/GenBank/DDBJ databases">
        <title>Genome sequencing of Besnoitia besnoiti strain Bb-Ger1.</title>
        <authorList>
            <person name="Schares G."/>
            <person name="Venepally P."/>
            <person name="Lorenzi H.A."/>
        </authorList>
    </citation>
    <scope>NUCLEOTIDE SEQUENCE [LARGE SCALE GENOMIC DNA]</scope>
    <source>
        <strain evidence="2 3">Bb-Ger1</strain>
    </source>
</reference>
<dbReference type="PROSITE" id="PS00175">
    <property type="entry name" value="PG_MUTASE"/>
    <property type="match status" value="1"/>
</dbReference>
<dbReference type="InterPro" id="IPR001345">
    <property type="entry name" value="PG/BPGM_mutase_AS"/>
</dbReference>
<sequence>MDPASDEVPPSERPSTAPGCAGLATRGPAIRRKRFYLIRHGQSMNNAVSLNDQAPTDDVSASPRPAALEPLGPSTAAGECAAGRRPAPSASPAPGSPPSEESFGPCGTADDDATRRIRATGRAPDPP</sequence>
<comment type="caution">
    <text evidence="2">The sequence shown here is derived from an EMBL/GenBank/DDBJ whole genome shotgun (WGS) entry which is preliminary data.</text>
</comment>
<organism evidence="2 3">
    <name type="scientific">Besnoitia besnoiti</name>
    <name type="common">Apicomplexan protozoan</name>
    <dbReference type="NCBI Taxonomy" id="94643"/>
    <lineage>
        <taxon>Eukaryota</taxon>
        <taxon>Sar</taxon>
        <taxon>Alveolata</taxon>
        <taxon>Apicomplexa</taxon>
        <taxon>Conoidasida</taxon>
        <taxon>Coccidia</taxon>
        <taxon>Eucoccidiorida</taxon>
        <taxon>Eimeriorina</taxon>
        <taxon>Sarcocystidae</taxon>
        <taxon>Besnoitia</taxon>
    </lineage>
</organism>
<gene>
    <name evidence="2" type="ORF">BESB_051630</name>
</gene>
<dbReference type="EMBL" id="NWUJ01000004">
    <property type="protein sequence ID" value="PFH35512.1"/>
    <property type="molecule type" value="Genomic_DNA"/>
</dbReference>
<dbReference type="GO" id="GO:0003824">
    <property type="term" value="F:catalytic activity"/>
    <property type="evidence" value="ECO:0007669"/>
    <property type="project" value="InterPro"/>
</dbReference>
<feature type="region of interest" description="Disordered" evidence="1">
    <location>
        <begin position="1"/>
        <end position="26"/>
    </location>
</feature>
<dbReference type="RefSeq" id="XP_029219521.1">
    <property type="nucleotide sequence ID" value="XM_029363598.1"/>
</dbReference>
<dbReference type="Proteomes" id="UP000224006">
    <property type="component" value="Chromosome IV"/>
</dbReference>
<dbReference type="AlphaFoldDB" id="A0A2A9MJF6"/>
<protein>
    <submittedName>
        <fullName evidence="2">Phosphoglycerate mutase family protein</fullName>
    </submittedName>
</protein>
<name>A0A2A9MJF6_BESBE</name>
<dbReference type="VEuPathDB" id="ToxoDB:BESB_051630"/>